<accession>A0ABT1H481</accession>
<name>A0ABT1H481_9NOCA</name>
<keyword evidence="1" id="KW-1133">Transmembrane helix</keyword>
<dbReference type="EMBL" id="JAMTCG010000005">
    <property type="protein sequence ID" value="MCP2161769.1"/>
    <property type="molecule type" value="Genomic_DNA"/>
</dbReference>
<dbReference type="RefSeq" id="WP_308214017.1">
    <property type="nucleotide sequence ID" value="NZ_BAAAOE010000001.1"/>
</dbReference>
<dbReference type="PANTHER" id="PTHR33371:SF19">
    <property type="entry name" value="MCE-FAMILY PROTEIN MCE4A"/>
    <property type="match status" value="1"/>
</dbReference>
<sequence>MAVFQDPSGRAPSRRSLIVRGLILIVVGVIAAYFLIGNANGDYTDTSTLTINTDTIGDGLKSGSEVKYLGYTVGKVSDVVVRDRGATLTVDFTGSRDDLQLRQGLSVNYTSANALGPTALEILDPGRGPRVRNGGTVYVNRQQSEQTSVSTLIRKISTLVEALDQPSFNAVVKFVVDDSQTLADTGKLVFEIAQLTREVQRRPVGADLAIAADLSNGVADFMTPFVPGVLKNVDIADFFASQQNIARTKSNLNDTGKVLFGALGGLLTKNYPALSSLLDVGLDLARPVARSASGLVRTVYTIPQVLDGIDKATPMVGGRAQLQLALVVQTSPALQSALGMGGPTR</sequence>
<organism evidence="3 4">
    <name type="scientific">Williamsia serinedens</name>
    <dbReference type="NCBI Taxonomy" id="391736"/>
    <lineage>
        <taxon>Bacteria</taxon>
        <taxon>Bacillati</taxon>
        <taxon>Actinomycetota</taxon>
        <taxon>Actinomycetes</taxon>
        <taxon>Mycobacteriales</taxon>
        <taxon>Nocardiaceae</taxon>
        <taxon>Williamsia</taxon>
    </lineage>
</organism>
<proteinExistence type="predicted"/>
<evidence type="ECO:0000256" key="1">
    <source>
        <dbReference type="SAM" id="Phobius"/>
    </source>
</evidence>
<evidence type="ECO:0000313" key="3">
    <source>
        <dbReference type="EMBL" id="MCP2161769.1"/>
    </source>
</evidence>
<dbReference type="InterPro" id="IPR003399">
    <property type="entry name" value="Mce/MlaD"/>
</dbReference>
<keyword evidence="1" id="KW-0472">Membrane</keyword>
<dbReference type="PANTHER" id="PTHR33371">
    <property type="entry name" value="INTERMEMBRANE PHOSPHOLIPID TRANSPORT SYSTEM BINDING PROTEIN MLAD-RELATED"/>
    <property type="match status" value="1"/>
</dbReference>
<keyword evidence="4" id="KW-1185">Reference proteome</keyword>
<feature type="transmembrane region" description="Helical" evidence="1">
    <location>
        <begin position="17"/>
        <end position="36"/>
    </location>
</feature>
<feature type="domain" description="Mce/MlaD" evidence="2">
    <location>
        <begin position="46"/>
        <end position="122"/>
    </location>
</feature>
<evidence type="ECO:0000259" key="2">
    <source>
        <dbReference type="Pfam" id="PF02470"/>
    </source>
</evidence>
<gene>
    <name evidence="3" type="ORF">LX12_002968</name>
</gene>
<reference evidence="3 4" key="1">
    <citation type="submission" date="2022-06" db="EMBL/GenBank/DDBJ databases">
        <title>Genomic Encyclopedia of Archaeal and Bacterial Type Strains, Phase II (KMG-II): from individual species to whole genera.</title>
        <authorList>
            <person name="Goeker M."/>
        </authorList>
    </citation>
    <scope>NUCLEOTIDE SEQUENCE [LARGE SCALE GENOMIC DNA]</scope>
    <source>
        <strain evidence="3 4">DSM 45037</strain>
    </source>
</reference>
<protein>
    <submittedName>
        <fullName evidence="3">ABC-type transporter Mla maintaining outer membrane lipid asymmetry, component MlaD</fullName>
    </submittedName>
</protein>
<evidence type="ECO:0000313" key="4">
    <source>
        <dbReference type="Proteomes" id="UP001205740"/>
    </source>
</evidence>
<dbReference type="InterPro" id="IPR052336">
    <property type="entry name" value="MlaD_Phospholipid_Transporter"/>
</dbReference>
<dbReference type="Proteomes" id="UP001205740">
    <property type="component" value="Unassembled WGS sequence"/>
</dbReference>
<comment type="caution">
    <text evidence="3">The sequence shown here is derived from an EMBL/GenBank/DDBJ whole genome shotgun (WGS) entry which is preliminary data.</text>
</comment>
<keyword evidence="1" id="KW-0812">Transmembrane</keyword>
<dbReference type="Pfam" id="PF02470">
    <property type="entry name" value="MlaD"/>
    <property type="match status" value="1"/>
</dbReference>